<dbReference type="SUPFAM" id="SSF53850">
    <property type="entry name" value="Periplasmic binding protein-like II"/>
    <property type="match status" value="1"/>
</dbReference>
<dbReference type="Gene3D" id="3.40.190.10">
    <property type="entry name" value="Periplasmic binding protein-like II"/>
    <property type="match status" value="2"/>
</dbReference>
<comment type="caution">
    <text evidence="7">The sequence shown here is derived from an EMBL/GenBank/DDBJ whole genome shotgun (WGS) entry which is preliminary data.</text>
</comment>
<organism evidence="7 8">
    <name type="scientific">Tannerella sp. oral taxon BU063 isolate Cell 5</name>
    <dbReference type="NCBI Taxonomy" id="1410950"/>
    <lineage>
        <taxon>Bacteria</taxon>
        <taxon>Pseudomonadati</taxon>
        <taxon>Bacteroidota</taxon>
        <taxon>Bacteroidia</taxon>
        <taxon>Bacteroidales</taxon>
        <taxon>Tannerellaceae</taxon>
        <taxon>Tannerella</taxon>
    </lineage>
</organism>
<dbReference type="GO" id="GO:0012505">
    <property type="term" value="C:endomembrane system"/>
    <property type="evidence" value="ECO:0007669"/>
    <property type="project" value="UniProtKB-SubCell"/>
</dbReference>
<keyword evidence="5" id="KW-0472">Membrane</keyword>
<dbReference type="PATRIC" id="fig|1410950.3.peg.2572"/>
<evidence type="ECO:0000256" key="2">
    <source>
        <dbReference type="ARBA" id="ARBA00022448"/>
    </source>
</evidence>
<evidence type="ECO:0000256" key="3">
    <source>
        <dbReference type="ARBA" id="ARBA00022475"/>
    </source>
</evidence>
<keyword evidence="2" id="KW-0813">Transport</keyword>
<evidence type="ECO:0000313" key="7">
    <source>
        <dbReference type="EMBL" id="ETK03087.1"/>
    </source>
</evidence>
<keyword evidence="6" id="KW-0732">Signal</keyword>
<keyword evidence="4" id="KW-0997">Cell inner membrane</keyword>
<dbReference type="PANTHER" id="PTHR30024">
    <property type="entry name" value="ALIPHATIC SULFONATES-BINDING PROTEIN-RELATED"/>
    <property type="match status" value="1"/>
</dbReference>
<dbReference type="InterPro" id="IPR044527">
    <property type="entry name" value="NrtA/CpmA_ABC-bd_dom"/>
</dbReference>
<evidence type="ECO:0000256" key="1">
    <source>
        <dbReference type="ARBA" id="ARBA00004308"/>
    </source>
</evidence>
<accession>W2C9E9</accession>
<gene>
    <name evidence="7" type="ORF">T229_16030</name>
</gene>
<protein>
    <submittedName>
        <fullName evidence="7">Metal ABC transporter substrate-binding protein</fullName>
    </submittedName>
</protein>
<keyword evidence="3" id="KW-1003">Cell membrane</keyword>
<evidence type="ECO:0000313" key="8">
    <source>
        <dbReference type="Proteomes" id="UP000018872"/>
    </source>
</evidence>
<name>W2C9E9_9BACT</name>
<dbReference type="EMBL" id="AYYC01000742">
    <property type="protein sequence ID" value="ETK03087.1"/>
    <property type="molecule type" value="Genomic_DNA"/>
</dbReference>
<dbReference type="CDD" id="cd13553">
    <property type="entry name" value="PBP2_NrtA_CpmA_like"/>
    <property type="match status" value="1"/>
</dbReference>
<feature type="signal peptide" evidence="6">
    <location>
        <begin position="1"/>
        <end position="17"/>
    </location>
</feature>
<feature type="chain" id="PRO_5004812567" evidence="6">
    <location>
        <begin position="18"/>
        <end position="306"/>
    </location>
</feature>
<evidence type="ECO:0000256" key="5">
    <source>
        <dbReference type="ARBA" id="ARBA00023136"/>
    </source>
</evidence>
<dbReference type="Proteomes" id="UP000018872">
    <property type="component" value="Unassembled WGS sequence"/>
</dbReference>
<dbReference type="Pfam" id="PF13379">
    <property type="entry name" value="NMT1_2"/>
    <property type="match status" value="1"/>
</dbReference>
<evidence type="ECO:0000256" key="6">
    <source>
        <dbReference type="SAM" id="SignalP"/>
    </source>
</evidence>
<proteinExistence type="predicted"/>
<comment type="subcellular location">
    <subcellularLocation>
        <location evidence="1">Endomembrane system</location>
    </subcellularLocation>
</comment>
<dbReference type="AlphaFoldDB" id="W2C9E9"/>
<dbReference type="PROSITE" id="PS51257">
    <property type="entry name" value="PROKAR_LIPOPROTEIN"/>
    <property type="match status" value="1"/>
</dbReference>
<evidence type="ECO:0000256" key="4">
    <source>
        <dbReference type="ARBA" id="ARBA00022519"/>
    </source>
</evidence>
<dbReference type="PANTHER" id="PTHR30024:SF43">
    <property type="entry name" value="BLL4572 PROTEIN"/>
    <property type="match status" value="1"/>
</dbReference>
<sequence length="306" mass="33224">MGRVAALLLTLSLMALTASCRKSGAADEHTIRLAYLPISHALPVIETASDPELRVELIRYGSWPELMDALITGRVDGASVLIELAMKARERGAPLTAVALGHRRGNVIVAGAGVASDEALRGRVFAIPHRNSSHYLLFRSLLEQHGLQPSEVQVVELSPSEMPSALFTGQIGGYCVAEPFGAVGIARSGGHVIGESDALWPDGLCCALVLNNRMIEQRPSLAARLVKAYHAAGNRLSDPSVALRALKQISRQPDDVLRASLRWIDFSQLTITETAYRDLTERMRRYGLSEAPPEYADFVNPLVDQQ</sequence>
<reference evidence="7 8" key="1">
    <citation type="submission" date="2013-11" db="EMBL/GenBank/DDBJ databases">
        <title>Single cell genomics of uncultured Tannerella BU063 (oral taxon 286).</title>
        <authorList>
            <person name="Beall C.J."/>
            <person name="Campbell A.G."/>
            <person name="Griffen A.L."/>
            <person name="Podar M."/>
            <person name="Leys E.J."/>
        </authorList>
    </citation>
    <scope>NUCLEOTIDE SEQUENCE [LARGE SCALE GENOMIC DNA]</scope>
    <source>
        <strain evidence="7">Cell 5</strain>
    </source>
</reference>